<keyword evidence="1" id="KW-0560">Oxidoreductase</keyword>
<evidence type="ECO:0000256" key="1">
    <source>
        <dbReference type="ARBA" id="ARBA00023002"/>
    </source>
</evidence>
<dbReference type="GO" id="GO:0051287">
    <property type="term" value="F:NAD binding"/>
    <property type="evidence" value="ECO:0007669"/>
    <property type="project" value="InterPro"/>
</dbReference>
<keyword evidence="2" id="KW-0520">NAD</keyword>
<name>A0A0G4HTR6_9ALVE</name>
<dbReference type="PANTHER" id="PTHR43333:SF1">
    <property type="entry name" value="D-ISOMER SPECIFIC 2-HYDROXYACID DEHYDROGENASE NAD-BINDING DOMAIN-CONTAINING PROTEIN"/>
    <property type="match status" value="1"/>
</dbReference>
<dbReference type="AlphaFoldDB" id="A0A0G4HTR6"/>
<evidence type="ECO:0000313" key="4">
    <source>
        <dbReference type="EMBL" id="CEM47824.1"/>
    </source>
</evidence>
<dbReference type="PANTHER" id="PTHR43333">
    <property type="entry name" value="2-HACID_DH_C DOMAIN-CONTAINING PROTEIN"/>
    <property type="match status" value="1"/>
</dbReference>
<dbReference type="GO" id="GO:0016491">
    <property type="term" value="F:oxidoreductase activity"/>
    <property type="evidence" value="ECO:0007669"/>
    <property type="project" value="UniProtKB-KW"/>
</dbReference>
<dbReference type="CDD" id="cd05300">
    <property type="entry name" value="2-Hacid_dh_1"/>
    <property type="match status" value="1"/>
</dbReference>
<dbReference type="InterPro" id="IPR036291">
    <property type="entry name" value="NAD(P)-bd_dom_sf"/>
</dbReference>
<evidence type="ECO:0000259" key="3">
    <source>
        <dbReference type="Pfam" id="PF02826"/>
    </source>
</evidence>
<dbReference type="PhylomeDB" id="A0A0G4HTR6"/>
<accession>A0A0G4HTR6</accession>
<dbReference type="Pfam" id="PF02826">
    <property type="entry name" value="2-Hacid_dh_C"/>
    <property type="match status" value="1"/>
</dbReference>
<feature type="domain" description="D-isomer specific 2-hydroxyacid dehydrogenase NAD-binding" evidence="3">
    <location>
        <begin position="129"/>
        <end position="306"/>
    </location>
</feature>
<dbReference type="SUPFAM" id="SSF51735">
    <property type="entry name" value="NAD(P)-binding Rossmann-fold domains"/>
    <property type="match status" value="1"/>
</dbReference>
<gene>
    <name evidence="4" type="ORF">Cvel_31577</name>
</gene>
<protein>
    <recommendedName>
        <fullName evidence="3">D-isomer specific 2-hydroxyacid dehydrogenase NAD-binding domain-containing protein</fullName>
    </recommendedName>
</protein>
<dbReference type="VEuPathDB" id="CryptoDB:Cvel_31577"/>
<proteinExistence type="predicted"/>
<evidence type="ECO:0000256" key="2">
    <source>
        <dbReference type="ARBA" id="ARBA00023027"/>
    </source>
</evidence>
<organism evidence="4">
    <name type="scientific">Chromera velia CCMP2878</name>
    <dbReference type="NCBI Taxonomy" id="1169474"/>
    <lineage>
        <taxon>Eukaryota</taxon>
        <taxon>Sar</taxon>
        <taxon>Alveolata</taxon>
        <taxon>Colpodellida</taxon>
        <taxon>Chromeraceae</taxon>
        <taxon>Chromera</taxon>
    </lineage>
</organism>
<reference evidence="4" key="1">
    <citation type="submission" date="2014-11" db="EMBL/GenBank/DDBJ databases">
        <authorList>
            <person name="Otto D Thomas"/>
            <person name="Naeem Raeece"/>
        </authorList>
    </citation>
    <scope>NUCLEOTIDE SEQUENCE</scope>
</reference>
<dbReference type="EMBL" id="CDMZ01003853">
    <property type="protein sequence ID" value="CEM47824.1"/>
    <property type="molecule type" value="Genomic_DNA"/>
</dbReference>
<sequence>MSRKVHFLVICKQDRIDDAGSNEALPRLPKEFADRATFTFANSLEDFAKSPGAEKAEGVLWIPGGDSKLIAPLFSQFESLKWLHSWAVGVNYVVPFVKETFMSRPELVFTNSRGSFSRALAEWAILSAMYFERDIPRVQKGREEKKWDVHKMGELVGKTMGFVGFGDIAKTTARIAKFGFEMKILALRNTKPANPVPDELADDIFYSSDPDGKKKLFSQSDFIVCSLPNTPDTEKYCGASEFAVMKPTGVFISVGRGTAVDEEALIGVLQSGAIRGAALDVFYEEPLPKSSPIWDLSNVLLTAHCADWTDSFTDGAMSVFGKNLDAFVNGKEMVTPVNVEAGY</sequence>
<dbReference type="InterPro" id="IPR006140">
    <property type="entry name" value="D-isomer_DH_NAD-bd"/>
</dbReference>
<dbReference type="Gene3D" id="3.40.50.720">
    <property type="entry name" value="NAD(P)-binding Rossmann-like Domain"/>
    <property type="match status" value="2"/>
</dbReference>